<keyword evidence="1" id="KW-0472">Membrane</keyword>
<accession>A0A1I5VC56</accession>
<dbReference type="AlphaFoldDB" id="A0A1I5VC56"/>
<feature type="transmembrane region" description="Helical" evidence="1">
    <location>
        <begin position="137"/>
        <end position="161"/>
    </location>
</feature>
<proteinExistence type="predicted"/>
<dbReference type="RefSeq" id="WP_092479529.1">
    <property type="nucleotide sequence ID" value="NZ_FOXW01000001.1"/>
</dbReference>
<feature type="transmembrane region" description="Helical" evidence="1">
    <location>
        <begin position="12"/>
        <end position="32"/>
    </location>
</feature>
<gene>
    <name evidence="2" type="ORF">SAMN04488506_0470</name>
</gene>
<dbReference type="InterPro" id="IPR018580">
    <property type="entry name" value="Uncharacterised_YfhO"/>
</dbReference>
<dbReference type="PANTHER" id="PTHR38454:SF1">
    <property type="entry name" value="INTEGRAL MEMBRANE PROTEIN"/>
    <property type="match status" value="1"/>
</dbReference>
<feature type="transmembrane region" description="Helical" evidence="1">
    <location>
        <begin position="351"/>
        <end position="368"/>
    </location>
</feature>
<dbReference type="Proteomes" id="UP000199136">
    <property type="component" value="Unassembled WGS sequence"/>
</dbReference>
<protein>
    <submittedName>
        <fullName evidence="2">Uncharacterized membrane protein YfhO</fullName>
    </submittedName>
</protein>
<feature type="transmembrane region" description="Helical" evidence="1">
    <location>
        <begin position="320"/>
        <end position="339"/>
    </location>
</feature>
<dbReference type="Pfam" id="PF09586">
    <property type="entry name" value="YfhO"/>
    <property type="match status" value="1"/>
</dbReference>
<dbReference type="EMBL" id="FOXW01000001">
    <property type="protein sequence ID" value="SFQ05128.1"/>
    <property type="molecule type" value="Genomic_DNA"/>
</dbReference>
<feature type="transmembrane region" description="Helical" evidence="1">
    <location>
        <begin position="406"/>
        <end position="424"/>
    </location>
</feature>
<keyword evidence="1" id="KW-1133">Transmembrane helix</keyword>
<feature type="transmembrane region" description="Helical" evidence="1">
    <location>
        <begin position="231"/>
        <end position="254"/>
    </location>
</feature>
<dbReference type="STRING" id="82801.SAMN04488506_0470"/>
<sequence>MNSNKNSNKRGMYLYTLAFIAISMVVFSVFYLRNFSFVAQFDGVGQHYPMLVELRNIIIDRLKNPFAPINFWTWQLGIGSDVIHSMSYYGLGDVISYLIVLFPEQYLEFGYGFLMILRMYLAGLTMIFYLKKYEYSSVVNAASGVFYAFCGTLLMFVHPFFANPLILLPLLLKSIDRVFEGKSIKSFAWLVAYTFINNFYFAYMLVIMVIFYFFLNYILIFKQKVNFWNVFIKLGVNSVMGAMISCVLFLPSVIGTLNSTRAERPFANGIVFYPLDYYLKLLKGFIGPVNHLPYSTKLSFASIVIFAIVFTFLNRKKYRVLFASLVSSLIILVLPYGAALMNGFTSPANRWAFGLAFVLTICVAHFLNEIKDVTIKEIKIYTTTYLVFLALHWVHAGYNVYSLNMMWPLVFLTINLMLIVFCYIQRKEKLFSINLVTLFFLIICLNVAVTGNYYFSNKGDGVASNRRQGNTISESIEDQYNGLNKMINDESFYRTSPLAQGATYNLEEVNNSMLRNNREVASYLSVQNKNIGQFSREMKNNQFTMTNPLKQLDDRTVLMNYLGVKYLFVEESEGDRVPFLYEKDIENPKASLYSTDYALPIAFMNYNEISQESYEELSANQKEDYLIQGIVTDRTKDSSSEIQNIAEYENIDFNISDITDNKLEISNDKKQYRITIKRPEDLVDREVYLKIKGLKYIPYSFTERWEDVKKNRVPRRTTYDFFKNNIGAHYSDGYEISFTTDQKKNTIKQYTKYDPSSYDPQEDFLINLGIHREELSSILIESNSLGFYTFESIELISKSFNEEYETQIRQLQDQSLKQIKFSNNQLEGNIQNNQDGYLVTSIPYSSGWEIYVNDELVESEKANIGFLSVYLEEGSHQVKFVYHSPGFKIGLIISIIGILFWVLLLLKPITNRKKTVAEGDSKK</sequence>
<dbReference type="OrthoDB" id="9815466at2"/>
<dbReference type="PANTHER" id="PTHR38454">
    <property type="entry name" value="INTEGRAL MEMBRANE PROTEIN-RELATED"/>
    <property type="match status" value="1"/>
</dbReference>
<feature type="transmembrane region" description="Helical" evidence="1">
    <location>
        <begin position="109"/>
        <end position="130"/>
    </location>
</feature>
<reference evidence="2 3" key="1">
    <citation type="submission" date="2016-10" db="EMBL/GenBank/DDBJ databases">
        <authorList>
            <person name="de Groot N.N."/>
        </authorList>
    </citation>
    <scope>NUCLEOTIDE SEQUENCE [LARGE SCALE GENOMIC DNA]</scope>
    <source>
        <strain evidence="2 3">DSM 20581</strain>
    </source>
</reference>
<evidence type="ECO:0000256" key="1">
    <source>
        <dbReference type="SAM" id="Phobius"/>
    </source>
</evidence>
<evidence type="ECO:0000313" key="2">
    <source>
        <dbReference type="EMBL" id="SFQ05128.1"/>
    </source>
</evidence>
<feature type="transmembrane region" description="Helical" evidence="1">
    <location>
        <begin position="380"/>
        <end position="400"/>
    </location>
</feature>
<feature type="transmembrane region" description="Helical" evidence="1">
    <location>
        <begin position="431"/>
        <end position="455"/>
    </location>
</feature>
<keyword evidence="1" id="KW-0812">Transmembrane</keyword>
<feature type="transmembrane region" description="Helical" evidence="1">
    <location>
        <begin position="294"/>
        <end position="313"/>
    </location>
</feature>
<feature type="transmembrane region" description="Helical" evidence="1">
    <location>
        <begin position="199"/>
        <end position="219"/>
    </location>
</feature>
<name>A0A1I5VC56_9LACT</name>
<feature type="transmembrane region" description="Helical" evidence="1">
    <location>
        <begin position="886"/>
        <end position="906"/>
    </location>
</feature>
<evidence type="ECO:0000313" key="3">
    <source>
        <dbReference type="Proteomes" id="UP000199136"/>
    </source>
</evidence>
<organism evidence="2 3">
    <name type="scientific">Desemzia incerta</name>
    <dbReference type="NCBI Taxonomy" id="82801"/>
    <lineage>
        <taxon>Bacteria</taxon>
        <taxon>Bacillati</taxon>
        <taxon>Bacillota</taxon>
        <taxon>Bacilli</taxon>
        <taxon>Lactobacillales</taxon>
        <taxon>Carnobacteriaceae</taxon>
        <taxon>Desemzia</taxon>
    </lineage>
</organism>
<keyword evidence="3" id="KW-1185">Reference proteome</keyword>